<comment type="caution">
    <text evidence="3">The sequence shown here is derived from an EMBL/GenBank/DDBJ whole genome shotgun (WGS) entry which is preliminary data.</text>
</comment>
<proteinExistence type="predicted"/>
<feature type="domain" description="MurNAc-LAA" evidence="2">
    <location>
        <begin position="275"/>
        <end position="385"/>
    </location>
</feature>
<protein>
    <submittedName>
        <fullName evidence="3">N-acetylmuramoyl-L-alanine amidase</fullName>
    </submittedName>
</protein>
<dbReference type="InterPro" id="IPR002508">
    <property type="entry name" value="MurNAc-LAA_cat"/>
</dbReference>
<dbReference type="GO" id="GO:0030288">
    <property type="term" value="C:outer membrane-bounded periplasmic space"/>
    <property type="evidence" value="ECO:0007669"/>
    <property type="project" value="TreeGrafter"/>
</dbReference>
<dbReference type="Gene3D" id="3.40.630.40">
    <property type="entry name" value="Zn-dependent exopeptidases"/>
    <property type="match status" value="1"/>
</dbReference>
<dbReference type="SMART" id="SM00646">
    <property type="entry name" value="Ami_3"/>
    <property type="match status" value="1"/>
</dbReference>
<dbReference type="Proteomes" id="UP000005481">
    <property type="component" value="Unassembled WGS sequence"/>
</dbReference>
<evidence type="ECO:0000313" key="3">
    <source>
        <dbReference type="EMBL" id="EHM41091.1"/>
    </source>
</evidence>
<dbReference type="SUPFAM" id="SSF53187">
    <property type="entry name" value="Zn-dependent exopeptidases"/>
    <property type="match status" value="1"/>
</dbReference>
<dbReference type="STRING" id="861450.HMPREF0080_00961"/>
<dbReference type="GO" id="GO:0009253">
    <property type="term" value="P:peptidoglycan catabolic process"/>
    <property type="evidence" value="ECO:0007669"/>
    <property type="project" value="InterPro"/>
</dbReference>
<name>G9YH36_9FIRM</name>
<reference evidence="3 4" key="1">
    <citation type="submission" date="2011-08" db="EMBL/GenBank/DDBJ databases">
        <authorList>
            <person name="Weinstock G."/>
            <person name="Sodergren E."/>
            <person name="Clifton S."/>
            <person name="Fulton L."/>
            <person name="Fulton B."/>
            <person name="Courtney L."/>
            <person name="Fronick C."/>
            <person name="Harrison M."/>
            <person name="Strong C."/>
            <person name="Farmer C."/>
            <person name="Delahaunty K."/>
            <person name="Markovic C."/>
            <person name="Hall O."/>
            <person name="Minx P."/>
            <person name="Tomlinson C."/>
            <person name="Mitreva M."/>
            <person name="Hou S."/>
            <person name="Chen J."/>
            <person name="Wollam A."/>
            <person name="Pepin K.H."/>
            <person name="Johnson M."/>
            <person name="Bhonagiri V."/>
            <person name="Zhang X."/>
            <person name="Suruliraj S."/>
            <person name="Warren W."/>
            <person name="Chinwalla A."/>
            <person name="Mardis E.R."/>
            <person name="Wilson R.K."/>
        </authorList>
    </citation>
    <scope>NUCLEOTIDE SEQUENCE [LARGE SCALE GENOMIC DNA]</scope>
    <source>
        <strain evidence="3 4">F0357</strain>
    </source>
</reference>
<dbReference type="GO" id="GO:0008745">
    <property type="term" value="F:N-acetylmuramoyl-L-alanine amidase activity"/>
    <property type="evidence" value="ECO:0007669"/>
    <property type="project" value="InterPro"/>
</dbReference>
<dbReference type="eggNOG" id="COG0860">
    <property type="taxonomic scope" value="Bacteria"/>
</dbReference>
<evidence type="ECO:0000256" key="1">
    <source>
        <dbReference type="ARBA" id="ARBA00022801"/>
    </source>
</evidence>
<dbReference type="PANTHER" id="PTHR30404:SF0">
    <property type="entry name" value="N-ACETYLMURAMOYL-L-ALANINE AMIDASE AMIC"/>
    <property type="match status" value="1"/>
</dbReference>
<dbReference type="HOGENOM" id="CLU_014322_2_0_9"/>
<organism evidence="3 4">
    <name type="scientific">Anaeroglobus geminatus F0357</name>
    <dbReference type="NCBI Taxonomy" id="861450"/>
    <lineage>
        <taxon>Bacteria</taxon>
        <taxon>Bacillati</taxon>
        <taxon>Bacillota</taxon>
        <taxon>Negativicutes</taxon>
        <taxon>Veillonellales</taxon>
        <taxon>Veillonellaceae</taxon>
        <taxon>Anaeroglobus</taxon>
    </lineage>
</organism>
<sequence length="389" mass="41985">MTKQCAIMKKHCLEKESEGMKKLWILPLLLLCLFPVFQSRAATKAEISAVRIATRNDAATPFVRTVLDVNKKVTPEVLIDKNGKYVTVSLPDTTVAANLQTKYEADPNVVSEVSLIKRLTDTEVVFKVPRTVTANDVNVFTLGSNGTVAGRVVVDINDKSGQVRQWHKWKHLNVGDKGIGKTEPVSKPQTSDPVYRRPLTRGLKGKVICIDPGHGGTDSGAVGAFSQEKNITFAIAGKVQSLLSAQGATAVMTRTSDVDVYGPHAGAVEELQARCNVGNIAAADVFVSIHIDSSNSAQAGGVTAYYAGGSAEGQRLAASLHAENMKVTNFDDRGVRTANFYVLNHTTMPAALLELGFISNPAEEKILNTDSQQQKFAESIVAGLRKYFR</sequence>
<dbReference type="EMBL" id="AGCJ01000038">
    <property type="protein sequence ID" value="EHM41091.1"/>
    <property type="molecule type" value="Genomic_DNA"/>
</dbReference>
<dbReference type="PANTHER" id="PTHR30404">
    <property type="entry name" value="N-ACETYLMURAMOYL-L-ALANINE AMIDASE"/>
    <property type="match status" value="1"/>
</dbReference>
<evidence type="ECO:0000313" key="4">
    <source>
        <dbReference type="Proteomes" id="UP000005481"/>
    </source>
</evidence>
<gene>
    <name evidence="3" type="ORF">HMPREF0080_00961</name>
</gene>
<accession>G9YH36</accession>
<keyword evidence="1" id="KW-0378">Hydrolase</keyword>
<dbReference type="CDD" id="cd02696">
    <property type="entry name" value="MurNAc-LAA"/>
    <property type="match status" value="1"/>
</dbReference>
<keyword evidence="4" id="KW-1185">Reference proteome</keyword>
<dbReference type="InterPro" id="IPR050695">
    <property type="entry name" value="N-acetylmuramoyl_amidase_3"/>
</dbReference>
<dbReference type="Pfam" id="PF01520">
    <property type="entry name" value="Amidase_3"/>
    <property type="match status" value="1"/>
</dbReference>
<dbReference type="PATRIC" id="fig|861450.3.peg.900"/>
<dbReference type="AlphaFoldDB" id="G9YH36"/>
<evidence type="ECO:0000259" key="2">
    <source>
        <dbReference type="SMART" id="SM00646"/>
    </source>
</evidence>